<organism evidence="1 2">
    <name type="scientific">Candidatus Proximibacter danicus</name>
    <dbReference type="NCBI Taxonomy" id="2954365"/>
    <lineage>
        <taxon>Bacteria</taxon>
        <taxon>Pseudomonadati</taxon>
        <taxon>Pseudomonadota</taxon>
        <taxon>Betaproteobacteria</taxon>
        <taxon>Candidatus Proximibacter</taxon>
    </lineage>
</organism>
<dbReference type="Pfam" id="PF11848">
    <property type="entry name" value="DUF3368"/>
    <property type="match status" value="1"/>
</dbReference>
<dbReference type="PANTHER" id="PTHR39550">
    <property type="entry name" value="SLL0658 PROTEIN"/>
    <property type="match status" value="1"/>
</dbReference>
<dbReference type="InterPro" id="IPR021799">
    <property type="entry name" value="PIN-like_prokaryotic"/>
</dbReference>
<dbReference type="AlphaFoldDB" id="A0A9D7K2G5"/>
<name>A0A9D7K2G5_9PROT</name>
<comment type="caution">
    <text evidence="1">The sequence shown here is derived from an EMBL/GenBank/DDBJ whole genome shotgun (WGS) entry which is preliminary data.</text>
</comment>
<evidence type="ECO:0000313" key="2">
    <source>
        <dbReference type="Proteomes" id="UP000886689"/>
    </source>
</evidence>
<dbReference type="Proteomes" id="UP000886689">
    <property type="component" value="Unassembled WGS sequence"/>
</dbReference>
<dbReference type="PANTHER" id="PTHR39550:SF1">
    <property type="entry name" value="SLL0658 PROTEIN"/>
    <property type="match status" value="1"/>
</dbReference>
<gene>
    <name evidence="1" type="ORF">IPL58_04785</name>
</gene>
<proteinExistence type="predicted"/>
<dbReference type="EMBL" id="JADJUC010000003">
    <property type="protein sequence ID" value="MBK8523492.1"/>
    <property type="molecule type" value="Genomic_DNA"/>
</dbReference>
<sequence>MKRLVVTDTGPLVIFARSGRLDIVLGVAERVIVTETVRRECTANILKPGAVEIAKALGDGRLTTVADVVNPAIEKTHLDPGEKSAIAYAISLPPKDGTLLMDERRGRSVAALHGLAVIGSAGLLVVAKRLELITSVAQVLDDWEKVGYWLDSSVVKTVLSMAGEVPPSTRKNPNRP</sequence>
<accession>A0A9D7K2G5</accession>
<reference evidence="1" key="1">
    <citation type="submission" date="2020-10" db="EMBL/GenBank/DDBJ databases">
        <title>Connecting structure to function with the recovery of over 1000 high-quality activated sludge metagenome-assembled genomes encoding full-length rRNA genes using long-read sequencing.</title>
        <authorList>
            <person name="Singleton C.M."/>
            <person name="Petriglieri F."/>
            <person name="Kristensen J.M."/>
            <person name="Kirkegaard R.H."/>
            <person name="Michaelsen T.Y."/>
            <person name="Andersen M.H."/>
            <person name="Karst S.M."/>
            <person name="Dueholm M.S."/>
            <person name="Nielsen P.H."/>
            <person name="Albertsen M."/>
        </authorList>
    </citation>
    <scope>NUCLEOTIDE SEQUENCE</scope>
    <source>
        <strain evidence="1">Hirt_18-Q3-R61-65_BATAC.395</strain>
    </source>
</reference>
<evidence type="ECO:0000313" key="1">
    <source>
        <dbReference type="EMBL" id="MBK8523492.1"/>
    </source>
</evidence>
<protein>
    <submittedName>
        <fullName evidence="1">DUF3368 domain-containing protein</fullName>
    </submittedName>
</protein>